<dbReference type="RefSeq" id="WP_002854857.1">
    <property type="nucleotide sequence ID" value="NZ_CABIZL010000005.1"/>
</dbReference>
<reference evidence="2" key="1">
    <citation type="submission" date="2023-06" db="EMBL/GenBank/DDBJ databases">
        <title>lsaBGC provides a comprehensive framework for evolutionary analysis of biosynthetic gene clusters within focal taxa.</title>
        <authorList>
            <person name="Salamzade R."/>
            <person name="Sandstrom S."/>
            <person name="Kalan L.R."/>
        </authorList>
    </citation>
    <scope>NUCLEOTIDE SEQUENCE</scope>
    <source>
        <strain evidence="2">P3-SID899</strain>
    </source>
</reference>
<keyword evidence="2" id="KW-0969">Cilium</keyword>
<dbReference type="SMART" id="SM00858">
    <property type="entry name" value="SAF"/>
    <property type="match status" value="1"/>
</dbReference>
<sequence>MSTTMSASAEGGRLRRPRWRDPRLLVGLVLVLASIAGVVALVASSQRTAAYWTAAEDLPPGTPIAAGDLRPVEVNLSEAGERYLSADAPAPEGRMVSGTVRAGELLPAAALVDADPDGRRPVGVALDEPLPSGVGVGDRVDVWVAMPAEGGRGHADPARLAEALEISEVTAEQSGFGGSGTTRVQLLAPEETLPRIVDAKVKDARVTLVPAHGVR</sequence>
<dbReference type="Proteomes" id="UP001205867">
    <property type="component" value="Unassembled WGS sequence"/>
</dbReference>
<dbReference type="CDD" id="cd11614">
    <property type="entry name" value="SAF_CpaB_FlgA_like"/>
    <property type="match status" value="1"/>
</dbReference>
<evidence type="ECO:0000313" key="2">
    <source>
        <dbReference type="EMBL" id="MCV7629504.1"/>
    </source>
</evidence>
<dbReference type="AlphaFoldDB" id="A0AAP3AI00"/>
<dbReference type="Pfam" id="PF08666">
    <property type="entry name" value="SAF"/>
    <property type="match status" value="1"/>
</dbReference>
<gene>
    <name evidence="2" type="ORF">M3A82_009195</name>
</gene>
<evidence type="ECO:0000259" key="1">
    <source>
        <dbReference type="SMART" id="SM00858"/>
    </source>
</evidence>
<keyword evidence="2" id="KW-0282">Flagellum</keyword>
<dbReference type="InterPro" id="IPR013974">
    <property type="entry name" value="SAF"/>
</dbReference>
<dbReference type="EMBL" id="JALXKZ020000024">
    <property type="protein sequence ID" value="MCV7629504.1"/>
    <property type="molecule type" value="Genomic_DNA"/>
</dbReference>
<evidence type="ECO:0000313" key="3">
    <source>
        <dbReference type="Proteomes" id="UP001205867"/>
    </source>
</evidence>
<keyword evidence="2" id="KW-0966">Cell projection</keyword>
<organism evidence="2 3">
    <name type="scientific">Micrococcus luteus</name>
    <name type="common">Micrococcus lysodeikticus</name>
    <dbReference type="NCBI Taxonomy" id="1270"/>
    <lineage>
        <taxon>Bacteria</taxon>
        <taxon>Bacillati</taxon>
        <taxon>Actinomycetota</taxon>
        <taxon>Actinomycetes</taxon>
        <taxon>Micrococcales</taxon>
        <taxon>Micrococcaceae</taxon>
        <taxon>Micrococcus</taxon>
    </lineage>
</organism>
<proteinExistence type="predicted"/>
<name>A0AAP3AI00_MICLU</name>
<feature type="domain" description="SAF" evidence="1">
    <location>
        <begin position="49"/>
        <end position="112"/>
    </location>
</feature>
<comment type="caution">
    <text evidence="2">The sequence shown here is derived from an EMBL/GenBank/DDBJ whole genome shotgun (WGS) entry which is preliminary data.</text>
</comment>
<protein>
    <submittedName>
        <fullName evidence="2">Flagellar biosynthesis protein FlgA</fullName>
    </submittedName>
</protein>
<accession>A0AAP3AI00</accession>